<dbReference type="FunFam" id="3.40.50.2300:FF:000001">
    <property type="entry name" value="DNA-binding response regulator PhoB"/>
    <property type="match status" value="1"/>
</dbReference>
<dbReference type="AlphaFoldDB" id="A0A9R1CCK0"/>
<proteinExistence type="predicted"/>
<dbReference type="RefSeq" id="WP_223926628.1">
    <property type="nucleotide sequence ID" value="NZ_BPTU01000002.1"/>
</dbReference>
<dbReference type="Pfam" id="PF00072">
    <property type="entry name" value="Response_reg"/>
    <property type="match status" value="1"/>
</dbReference>
<dbReference type="CDD" id="cd00383">
    <property type="entry name" value="trans_reg_C"/>
    <property type="match status" value="1"/>
</dbReference>
<comment type="caution">
    <text evidence="10">The sequence shown here is derived from an EMBL/GenBank/DDBJ whole genome shotgun (WGS) entry which is preliminary data.</text>
</comment>
<dbReference type="PANTHER" id="PTHR48111">
    <property type="entry name" value="REGULATOR OF RPOS"/>
    <property type="match status" value="1"/>
</dbReference>
<evidence type="ECO:0000259" key="8">
    <source>
        <dbReference type="PROSITE" id="PS50110"/>
    </source>
</evidence>
<evidence type="ECO:0000256" key="2">
    <source>
        <dbReference type="ARBA" id="ARBA00023012"/>
    </source>
</evidence>
<sequence>MKRILLAEDEENIADFVCRGLESFGFDVDRARRGDEAWTKLQQGDYDLALLDIRMPGMTGLEVCSHLREERGYALPVLMLTALGTTDDIVLGLQAGADDYMVKPFKFTELVARINALLRRVESYRQAAPLTCGDLSINAATHKARRQDTEVELSTKEYRLLEYLIRHEGETLTRRQLLRDVWDKDFDTNTNVVDVYVRYLRQKIDEGFDQKLIHTIVGVGYCFGREE</sequence>
<dbReference type="PROSITE" id="PS51755">
    <property type="entry name" value="OMPR_PHOB"/>
    <property type="match status" value="1"/>
</dbReference>
<keyword evidence="1 6" id="KW-0597">Phosphoprotein</keyword>
<dbReference type="Gene3D" id="3.40.50.2300">
    <property type="match status" value="1"/>
</dbReference>
<dbReference type="GO" id="GO:0006355">
    <property type="term" value="P:regulation of DNA-templated transcription"/>
    <property type="evidence" value="ECO:0007669"/>
    <property type="project" value="InterPro"/>
</dbReference>
<dbReference type="InterPro" id="IPR001867">
    <property type="entry name" value="OmpR/PhoB-type_DNA-bd"/>
</dbReference>
<dbReference type="CDD" id="cd17624">
    <property type="entry name" value="REC_OmpR_PmrA-like"/>
    <property type="match status" value="1"/>
</dbReference>
<protein>
    <submittedName>
        <fullName evidence="10">DNA-binding response regulator</fullName>
    </submittedName>
</protein>
<keyword evidence="3" id="KW-0805">Transcription regulation</keyword>
<dbReference type="Gene3D" id="1.10.10.10">
    <property type="entry name" value="Winged helix-like DNA-binding domain superfamily/Winged helix DNA-binding domain"/>
    <property type="match status" value="1"/>
</dbReference>
<evidence type="ECO:0000256" key="4">
    <source>
        <dbReference type="ARBA" id="ARBA00023125"/>
    </source>
</evidence>
<dbReference type="Proteomes" id="UP000825483">
    <property type="component" value="Unassembled WGS sequence"/>
</dbReference>
<dbReference type="Gene3D" id="6.10.250.690">
    <property type="match status" value="1"/>
</dbReference>
<dbReference type="SMART" id="SM00448">
    <property type="entry name" value="REC"/>
    <property type="match status" value="1"/>
</dbReference>
<dbReference type="Pfam" id="PF00486">
    <property type="entry name" value="Trans_reg_C"/>
    <property type="match status" value="1"/>
</dbReference>
<dbReference type="SUPFAM" id="SSF52172">
    <property type="entry name" value="CheY-like"/>
    <property type="match status" value="1"/>
</dbReference>
<dbReference type="EMBL" id="BPUB01000002">
    <property type="protein sequence ID" value="GJG60104.1"/>
    <property type="molecule type" value="Genomic_DNA"/>
</dbReference>
<reference evidence="10" key="1">
    <citation type="journal article" date="2022" name="Int. J. Syst. Evol. Microbiol.">
        <title>Prevotella lacticifex sp. nov., isolated from the rumen of cows.</title>
        <authorList>
            <person name="Shinkai T."/>
            <person name="Ikeyama N."/>
            <person name="Kumagai M."/>
            <person name="Ohmori H."/>
            <person name="Sakamoto M."/>
            <person name="Ohkuma M."/>
            <person name="Mitsumori M."/>
        </authorList>
    </citation>
    <scope>NUCLEOTIDE SEQUENCE</scope>
    <source>
        <strain evidence="10">R5076</strain>
    </source>
</reference>
<evidence type="ECO:0000256" key="7">
    <source>
        <dbReference type="PROSITE-ProRule" id="PRU01091"/>
    </source>
</evidence>
<accession>A0A9R1CCK0</accession>
<dbReference type="GO" id="GO:0032993">
    <property type="term" value="C:protein-DNA complex"/>
    <property type="evidence" value="ECO:0007669"/>
    <property type="project" value="TreeGrafter"/>
</dbReference>
<dbReference type="SMART" id="SM00862">
    <property type="entry name" value="Trans_reg_C"/>
    <property type="match status" value="1"/>
</dbReference>
<keyword evidence="2" id="KW-0902">Two-component regulatory system</keyword>
<feature type="DNA-binding region" description="OmpR/PhoB-type" evidence="7">
    <location>
        <begin position="127"/>
        <end position="225"/>
    </location>
</feature>
<dbReference type="InterPro" id="IPR011006">
    <property type="entry name" value="CheY-like_superfamily"/>
</dbReference>
<evidence type="ECO:0000313" key="10">
    <source>
        <dbReference type="EMBL" id="GJG60104.1"/>
    </source>
</evidence>
<organism evidence="10 11">
    <name type="scientific">Prevotella lacticifex</name>
    <dbReference type="NCBI Taxonomy" id="2854755"/>
    <lineage>
        <taxon>Bacteria</taxon>
        <taxon>Pseudomonadati</taxon>
        <taxon>Bacteroidota</taxon>
        <taxon>Bacteroidia</taxon>
        <taxon>Bacteroidales</taxon>
        <taxon>Prevotellaceae</taxon>
        <taxon>Prevotella</taxon>
    </lineage>
</organism>
<keyword evidence="11" id="KW-1185">Reference proteome</keyword>
<gene>
    <name evidence="10" type="ORF">PRLR5076_29550</name>
</gene>
<dbReference type="InterPro" id="IPR039420">
    <property type="entry name" value="WalR-like"/>
</dbReference>
<dbReference type="GeneID" id="72465852"/>
<feature type="domain" description="OmpR/PhoB-type" evidence="9">
    <location>
        <begin position="127"/>
        <end position="225"/>
    </location>
</feature>
<name>A0A9R1CCK0_9BACT</name>
<evidence type="ECO:0000313" key="11">
    <source>
        <dbReference type="Proteomes" id="UP000825483"/>
    </source>
</evidence>
<dbReference type="PANTHER" id="PTHR48111:SF22">
    <property type="entry name" value="REGULATOR OF RPOS"/>
    <property type="match status" value="1"/>
</dbReference>
<evidence type="ECO:0000256" key="1">
    <source>
        <dbReference type="ARBA" id="ARBA00022553"/>
    </source>
</evidence>
<feature type="domain" description="Response regulatory" evidence="8">
    <location>
        <begin position="3"/>
        <end position="118"/>
    </location>
</feature>
<dbReference type="FunFam" id="1.10.10.10:FF:000005">
    <property type="entry name" value="Two-component system response regulator"/>
    <property type="match status" value="1"/>
</dbReference>
<dbReference type="GO" id="GO:0000156">
    <property type="term" value="F:phosphorelay response regulator activity"/>
    <property type="evidence" value="ECO:0007669"/>
    <property type="project" value="TreeGrafter"/>
</dbReference>
<keyword evidence="5" id="KW-0804">Transcription</keyword>
<evidence type="ECO:0000256" key="3">
    <source>
        <dbReference type="ARBA" id="ARBA00023015"/>
    </source>
</evidence>
<evidence type="ECO:0000256" key="5">
    <source>
        <dbReference type="ARBA" id="ARBA00023163"/>
    </source>
</evidence>
<keyword evidence="4 7" id="KW-0238">DNA-binding</keyword>
<dbReference type="GO" id="GO:0005829">
    <property type="term" value="C:cytosol"/>
    <property type="evidence" value="ECO:0007669"/>
    <property type="project" value="TreeGrafter"/>
</dbReference>
<dbReference type="PROSITE" id="PS50110">
    <property type="entry name" value="RESPONSE_REGULATORY"/>
    <property type="match status" value="1"/>
</dbReference>
<dbReference type="InterPro" id="IPR036388">
    <property type="entry name" value="WH-like_DNA-bd_sf"/>
</dbReference>
<evidence type="ECO:0000256" key="6">
    <source>
        <dbReference type="PROSITE-ProRule" id="PRU00169"/>
    </source>
</evidence>
<evidence type="ECO:0000259" key="9">
    <source>
        <dbReference type="PROSITE" id="PS51755"/>
    </source>
</evidence>
<dbReference type="InterPro" id="IPR001789">
    <property type="entry name" value="Sig_transdc_resp-reg_receiver"/>
</dbReference>
<feature type="modified residue" description="4-aspartylphosphate" evidence="6">
    <location>
        <position position="52"/>
    </location>
</feature>
<dbReference type="GO" id="GO:0000976">
    <property type="term" value="F:transcription cis-regulatory region binding"/>
    <property type="evidence" value="ECO:0007669"/>
    <property type="project" value="TreeGrafter"/>
</dbReference>